<feature type="compositionally biased region" description="Basic and acidic residues" evidence="8">
    <location>
        <begin position="1"/>
        <end position="11"/>
    </location>
</feature>
<evidence type="ECO:0000256" key="7">
    <source>
        <dbReference type="RuleBase" id="RU004178"/>
    </source>
</evidence>
<dbReference type="Proteomes" id="UP000245699">
    <property type="component" value="Unassembled WGS sequence"/>
</dbReference>
<accession>A0A2T9Y2W0</accession>
<name>A0A2T9Y2W0_9FUNG</name>
<dbReference type="AlphaFoldDB" id="A0A2T9Y2W0"/>
<dbReference type="InterPro" id="IPR016181">
    <property type="entry name" value="Acyl_CoA_acyltransferase"/>
</dbReference>
<comment type="function">
    <text evidence="6">Adds a myristoyl group to the N-terminal glycine residue of certain cellular proteins.</text>
</comment>
<feature type="domain" description="Glycylpeptide N-tetradecanoyltransferase C-terminal" evidence="10">
    <location>
        <begin position="413"/>
        <end position="512"/>
    </location>
</feature>
<dbReference type="PANTHER" id="PTHR11377">
    <property type="entry name" value="N-MYRISTOYL TRANSFERASE"/>
    <property type="match status" value="1"/>
</dbReference>
<feature type="domain" description="Glycylpeptide N-tetradecanoyltransferase N-terminal" evidence="9">
    <location>
        <begin position="100"/>
        <end position="259"/>
    </location>
</feature>
<organism evidence="11 12">
    <name type="scientific">Furculomyces boomerangus</name>
    <dbReference type="NCBI Taxonomy" id="61424"/>
    <lineage>
        <taxon>Eukaryota</taxon>
        <taxon>Fungi</taxon>
        <taxon>Fungi incertae sedis</taxon>
        <taxon>Zoopagomycota</taxon>
        <taxon>Kickxellomycotina</taxon>
        <taxon>Harpellomycetes</taxon>
        <taxon>Harpellales</taxon>
        <taxon>Harpellaceae</taxon>
        <taxon>Furculomyces</taxon>
    </lineage>
</organism>
<evidence type="ECO:0000313" key="11">
    <source>
        <dbReference type="EMBL" id="PVU86689.1"/>
    </source>
</evidence>
<dbReference type="InterPro" id="IPR000903">
    <property type="entry name" value="NMT"/>
</dbReference>
<evidence type="ECO:0000256" key="3">
    <source>
        <dbReference type="ARBA" id="ARBA00022240"/>
    </source>
</evidence>
<dbReference type="PROSITE" id="PS00976">
    <property type="entry name" value="NMT_2"/>
    <property type="match status" value="1"/>
</dbReference>
<dbReference type="STRING" id="61424.A0A2T9Y2W0"/>
<sequence length="520" mass="59968">MPDSFAPKKTEQPIPDDNPVDSQPEKIEARIESTLKQNIEATREQKESIRKLLDSLNIKSLEEDLFDESETKKIENKNHEFWKTQPVPKADDVIKKDGPVHPDIPFDKIPKEKVPLPEGYIWCNLDIYNKNQMKELYTLLSLNYVEDSDEMFRFNYLPEFLIWALDPPGQNHDWHIGVRKTDGSDELVGFIAGLEIDVKVNETVKRMAEINFLCINKSLRKQRLAPILIKEVTRRFHLNGIFQAVYTAGIRIPTPFAVCQYFHRPLNPKKLVDSGFSRLPLGMTMSRLVANYKLVQDQIPKVGIVREMHKHDVPQVRKLLSKYLNARSKMHQVFKTDEMVSHWLLPQKDVVYTYVVEDMKKAGKITDFFSFYLLPSSILKNSSATNEKKHVGPAGKKKTIVPAITDPLRTNPNSLINSAYLFYYGSNPEPAASLLTPENKSNFKEMNEAKIKERTISIIGNALMMAKKENFDVFNCVKLLDNELFLDELKFGGGDGYLHYYFYNWLTKEMENKDVGLTML</sequence>
<comment type="catalytic activity">
    <reaction evidence="6">
        <text>N-terminal glycyl-[protein] + tetradecanoyl-CoA = N-tetradecanoylglycyl-[protein] + CoA + H(+)</text>
        <dbReference type="Rhea" id="RHEA:15521"/>
        <dbReference type="Rhea" id="RHEA-COMP:12666"/>
        <dbReference type="Rhea" id="RHEA-COMP:12667"/>
        <dbReference type="ChEBI" id="CHEBI:15378"/>
        <dbReference type="ChEBI" id="CHEBI:57287"/>
        <dbReference type="ChEBI" id="CHEBI:57385"/>
        <dbReference type="ChEBI" id="CHEBI:64723"/>
        <dbReference type="ChEBI" id="CHEBI:133050"/>
        <dbReference type="EC" id="2.3.1.97"/>
    </reaction>
</comment>
<evidence type="ECO:0000259" key="10">
    <source>
        <dbReference type="Pfam" id="PF02799"/>
    </source>
</evidence>
<dbReference type="Pfam" id="PF01233">
    <property type="entry name" value="NMT"/>
    <property type="match status" value="1"/>
</dbReference>
<dbReference type="InterPro" id="IPR022676">
    <property type="entry name" value="NMT_N"/>
</dbReference>
<comment type="similarity">
    <text evidence="1 7">Belongs to the NMT family.</text>
</comment>
<feature type="domain" description="Glycylpeptide N-tetradecanoyltransferase C-terminal" evidence="10">
    <location>
        <begin position="274"/>
        <end position="384"/>
    </location>
</feature>
<dbReference type="PIRSF" id="PIRSF015892">
    <property type="entry name" value="N-myristl_transf"/>
    <property type="match status" value="1"/>
</dbReference>
<evidence type="ECO:0000256" key="4">
    <source>
        <dbReference type="ARBA" id="ARBA00022679"/>
    </source>
</evidence>
<dbReference type="Pfam" id="PF02799">
    <property type="entry name" value="NMT_C"/>
    <property type="match status" value="2"/>
</dbReference>
<keyword evidence="4 6" id="KW-0808">Transferase</keyword>
<dbReference type="GO" id="GO:0004379">
    <property type="term" value="F:glycylpeptide N-tetradecanoyltransferase activity"/>
    <property type="evidence" value="ECO:0007669"/>
    <property type="project" value="UniProtKB-EC"/>
</dbReference>
<evidence type="ECO:0000313" key="12">
    <source>
        <dbReference type="Proteomes" id="UP000245699"/>
    </source>
</evidence>
<evidence type="ECO:0000256" key="8">
    <source>
        <dbReference type="SAM" id="MobiDB-lite"/>
    </source>
</evidence>
<feature type="region of interest" description="Disordered" evidence="8">
    <location>
        <begin position="1"/>
        <end position="25"/>
    </location>
</feature>
<keyword evidence="12" id="KW-1185">Reference proteome</keyword>
<proteinExistence type="inferred from homology"/>
<gene>
    <name evidence="11" type="ORF">BB559_006445</name>
</gene>
<evidence type="ECO:0000256" key="5">
    <source>
        <dbReference type="ARBA" id="ARBA00023315"/>
    </source>
</evidence>
<dbReference type="GO" id="GO:0005737">
    <property type="term" value="C:cytoplasm"/>
    <property type="evidence" value="ECO:0007669"/>
    <property type="project" value="TreeGrafter"/>
</dbReference>
<dbReference type="PANTHER" id="PTHR11377:SF5">
    <property type="entry name" value="GLYCYLPEPTIDE N-TETRADECANOYLTRANSFERASE"/>
    <property type="match status" value="1"/>
</dbReference>
<comment type="caution">
    <text evidence="11">The sequence shown here is derived from an EMBL/GenBank/DDBJ whole genome shotgun (WGS) entry which is preliminary data.</text>
</comment>
<evidence type="ECO:0000256" key="1">
    <source>
        <dbReference type="ARBA" id="ARBA00009469"/>
    </source>
</evidence>
<dbReference type="EMBL" id="MBFT01000865">
    <property type="protein sequence ID" value="PVU86689.1"/>
    <property type="molecule type" value="Genomic_DNA"/>
</dbReference>
<dbReference type="InterPro" id="IPR022678">
    <property type="entry name" value="NMT_CS"/>
</dbReference>
<dbReference type="EC" id="2.3.1.97" evidence="2 6"/>
<dbReference type="SUPFAM" id="SSF55729">
    <property type="entry name" value="Acyl-CoA N-acyltransferases (Nat)"/>
    <property type="match status" value="3"/>
</dbReference>
<keyword evidence="5 6" id="KW-0012">Acyltransferase</keyword>
<dbReference type="InterPro" id="IPR022677">
    <property type="entry name" value="NMT_C"/>
</dbReference>
<evidence type="ECO:0000256" key="2">
    <source>
        <dbReference type="ARBA" id="ARBA00012923"/>
    </source>
</evidence>
<reference evidence="11 12" key="1">
    <citation type="journal article" date="2018" name="MBio">
        <title>Comparative Genomics Reveals the Core Gene Toolbox for the Fungus-Insect Symbiosis.</title>
        <authorList>
            <person name="Wang Y."/>
            <person name="Stata M."/>
            <person name="Wang W."/>
            <person name="Stajich J.E."/>
            <person name="White M.M."/>
            <person name="Moncalvo J.M."/>
        </authorList>
    </citation>
    <scope>NUCLEOTIDE SEQUENCE [LARGE SCALE GENOMIC DNA]</scope>
    <source>
        <strain evidence="11 12">AUS-77-4</strain>
    </source>
</reference>
<evidence type="ECO:0000256" key="6">
    <source>
        <dbReference type="RuleBase" id="RU000586"/>
    </source>
</evidence>
<protein>
    <recommendedName>
        <fullName evidence="3 6">Glycylpeptide N-tetradecanoyltransferase</fullName>
        <ecNumber evidence="2 6">2.3.1.97</ecNumber>
    </recommendedName>
</protein>
<dbReference type="OrthoDB" id="60315at2759"/>
<evidence type="ECO:0000259" key="9">
    <source>
        <dbReference type="Pfam" id="PF01233"/>
    </source>
</evidence>
<dbReference type="Gene3D" id="3.40.630.170">
    <property type="match status" value="1"/>
</dbReference>